<gene>
    <name evidence="5" type="ORF">G2W53_032301</name>
</gene>
<dbReference type="PROSITE" id="PS00329">
    <property type="entry name" value="HSP70_2"/>
    <property type="match status" value="1"/>
</dbReference>
<dbReference type="FunFam" id="3.90.640.10:FF:000002">
    <property type="entry name" value="Heat shock 70 kDa"/>
    <property type="match status" value="1"/>
</dbReference>
<protein>
    <submittedName>
        <fullName evidence="5">Heat shock cognate 70 kDa protein</fullName>
    </submittedName>
</protein>
<keyword evidence="2 4" id="KW-0547">Nucleotide-binding</keyword>
<comment type="similarity">
    <text evidence="1 4">Belongs to the heat shock protein 70 family.</text>
</comment>
<dbReference type="EMBL" id="JAAIUW010000010">
    <property type="protein sequence ID" value="KAF7811325.1"/>
    <property type="molecule type" value="Genomic_DNA"/>
</dbReference>
<dbReference type="InterPro" id="IPR043129">
    <property type="entry name" value="ATPase_NBD"/>
</dbReference>
<reference evidence="5" key="1">
    <citation type="submission" date="2020-09" db="EMBL/GenBank/DDBJ databases">
        <title>Genome-Enabled Discovery of Anthraquinone Biosynthesis in Senna tora.</title>
        <authorList>
            <person name="Kang S.-H."/>
            <person name="Pandey R.P."/>
            <person name="Lee C.-M."/>
            <person name="Sim J.-S."/>
            <person name="Jeong J.-T."/>
            <person name="Choi B.-S."/>
            <person name="Jung M."/>
            <person name="Ginzburg D."/>
            <person name="Zhao K."/>
            <person name="Won S.Y."/>
            <person name="Oh T.-J."/>
            <person name="Yu Y."/>
            <person name="Kim N.-H."/>
            <person name="Lee O.R."/>
            <person name="Lee T.-H."/>
            <person name="Bashyal P."/>
            <person name="Kim T.-S."/>
            <person name="Lee W.-H."/>
            <person name="Kawkins C."/>
            <person name="Kim C.-K."/>
            <person name="Kim J.S."/>
            <person name="Ahn B.O."/>
            <person name="Rhee S.Y."/>
            <person name="Sohng J.K."/>
        </authorList>
    </citation>
    <scope>NUCLEOTIDE SEQUENCE</scope>
    <source>
        <tissue evidence="5">Leaf</tissue>
    </source>
</reference>
<dbReference type="Gene3D" id="3.30.30.30">
    <property type="match status" value="1"/>
</dbReference>
<proteinExistence type="inferred from homology"/>
<dbReference type="Gene3D" id="3.90.640.10">
    <property type="entry name" value="Actin, Chain A, domain 4"/>
    <property type="match status" value="1"/>
</dbReference>
<evidence type="ECO:0000256" key="2">
    <source>
        <dbReference type="ARBA" id="ARBA00022741"/>
    </source>
</evidence>
<dbReference type="PANTHER" id="PTHR19375">
    <property type="entry name" value="HEAT SHOCK PROTEIN 70KDA"/>
    <property type="match status" value="1"/>
</dbReference>
<evidence type="ECO:0000256" key="3">
    <source>
        <dbReference type="ARBA" id="ARBA00022840"/>
    </source>
</evidence>
<dbReference type="SUPFAM" id="SSF100920">
    <property type="entry name" value="Heat shock protein 70kD (HSP70), peptide-binding domain"/>
    <property type="match status" value="1"/>
</dbReference>
<name>A0A834W667_9FABA</name>
<keyword evidence="3 4" id="KW-0067">ATP-binding</keyword>
<dbReference type="PROSITE" id="PS00297">
    <property type="entry name" value="HSP70_1"/>
    <property type="match status" value="1"/>
</dbReference>
<dbReference type="AlphaFoldDB" id="A0A834W667"/>
<dbReference type="OrthoDB" id="3789372at2759"/>
<dbReference type="Gene3D" id="3.30.420.40">
    <property type="match status" value="2"/>
</dbReference>
<dbReference type="Pfam" id="PF00012">
    <property type="entry name" value="HSP70"/>
    <property type="match status" value="1"/>
</dbReference>
<evidence type="ECO:0000313" key="6">
    <source>
        <dbReference type="Proteomes" id="UP000634136"/>
    </source>
</evidence>
<accession>A0A834W667</accession>
<evidence type="ECO:0000256" key="4">
    <source>
        <dbReference type="RuleBase" id="RU003322"/>
    </source>
</evidence>
<evidence type="ECO:0000313" key="5">
    <source>
        <dbReference type="EMBL" id="KAF7811325.1"/>
    </source>
</evidence>
<dbReference type="PRINTS" id="PR00301">
    <property type="entry name" value="HEATSHOCK70"/>
</dbReference>
<keyword evidence="5" id="KW-0346">Stress response</keyword>
<organism evidence="5 6">
    <name type="scientific">Senna tora</name>
    <dbReference type="NCBI Taxonomy" id="362788"/>
    <lineage>
        <taxon>Eukaryota</taxon>
        <taxon>Viridiplantae</taxon>
        <taxon>Streptophyta</taxon>
        <taxon>Embryophyta</taxon>
        <taxon>Tracheophyta</taxon>
        <taxon>Spermatophyta</taxon>
        <taxon>Magnoliopsida</taxon>
        <taxon>eudicotyledons</taxon>
        <taxon>Gunneridae</taxon>
        <taxon>Pentapetalae</taxon>
        <taxon>rosids</taxon>
        <taxon>fabids</taxon>
        <taxon>Fabales</taxon>
        <taxon>Fabaceae</taxon>
        <taxon>Caesalpinioideae</taxon>
        <taxon>Cassia clade</taxon>
        <taxon>Senna</taxon>
    </lineage>
</organism>
<dbReference type="SUPFAM" id="SSF53067">
    <property type="entry name" value="Actin-like ATPase domain"/>
    <property type="match status" value="2"/>
</dbReference>
<dbReference type="FunFam" id="2.60.34.10:FF:000012">
    <property type="entry name" value="Heat shock 70 kDa protein"/>
    <property type="match status" value="1"/>
</dbReference>
<evidence type="ECO:0000256" key="1">
    <source>
        <dbReference type="ARBA" id="ARBA00007381"/>
    </source>
</evidence>
<dbReference type="GO" id="GO:0140662">
    <property type="term" value="F:ATP-dependent protein folding chaperone"/>
    <property type="evidence" value="ECO:0007669"/>
    <property type="project" value="InterPro"/>
</dbReference>
<comment type="caution">
    <text evidence="5">The sequence shown here is derived from an EMBL/GenBank/DDBJ whole genome shotgun (WGS) entry which is preliminary data.</text>
</comment>
<dbReference type="Proteomes" id="UP000634136">
    <property type="component" value="Unassembled WGS sequence"/>
</dbReference>
<sequence length="540" mass="60346">MANTSQNLAIGIDLGTTYSCVAVWDHDRVEIIVNEQGNRTTPSCVSFTETQRMVDAKRLIGRKFSDIHVQSDINLWPFKVIAGVDDKPIIVVNYKNEEKHFFPEEISSMVLAKMRETAEAYVGSTVKNAVVTVPAFFNNSQRRATKEAGTISGLNVMRIINEPIAAALAYGLHKKDRFGKERNVLIFDLGGGTFDVSLLTIKENNFNVKVTDGDTHLGGEDFDNRMVNHFVTEFRRMYKKDISVNPKALRRLRTACEKAKRILSSTTETAIDVDALYEGIDFCSSITRALFNELNKDLFTRCMEIVKKCLLDAKMEKTSVDDVVLVGGSSRIPKIQQLLQEFFDGKDLCKSINPDEAVAYGAAVEAAILSGKGSEKIQDIVLRDVTPLSLGVATYGGGFSVIIPRNTIFPTTMSKSTYTTPLDYISTVSVSVYEGERARALDNNFLGTFRLPIPAAQRCVIKIDVIFSIDENGILNVYAKELLTGNNNNITITNYKGRLSEEEIARMVKEAEQYKAEDEKFKKMVEARNDLEEFLYNDDI</sequence>
<keyword evidence="6" id="KW-1185">Reference proteome</keyword>
<dbReference type="FunFam" id="3.30.30.30:FF:000001">
    <property type="entry name" value="heat shock 70 kDa protein-like"/>
    <property type="match status" value="1"/>
</dbReference>
<dbReference type="GO" id="GO:0005524">
    <property type="term" value="F:ATP binding"/>
    <property type="evidence" value="ECO:0007669"/>
    <property type="project" value="UniProtKB-KW"/>
</dbReference>
<dbReference type="InterPro" id="IPR029047">
    <property type="entry name" value="HSP70_peptide-bd_sf"/>
</dbReference>
<dbReference type="PROSITE" id="PS01036">
    <property type="entry name" value="HSP70_3"/>
    <property type="match status" value="1"/>
</dbReference>
<dbReference type="InterPro" id="IPR013126">
    <property type="entry name" value="Hsp_70_fam"/>
</dbReference>
<dbReference type="Gene3D" id="2.60.34.10">
    <property type="entry name" value="Substrate Binding Domain Of DNAk, Chain A, domain 1"/>
    <property type="match status" value="1"/>
</dbReference>
<dbReference type="InterPro" id="IPR018181">
    <property type="entry name" value="Heat_shock_70_CS"/>
</dbReference>